<dbReference type="Proteomes" id="UP000220828">
    <property type="component" value="Unassembled WGS sequence"/>
</dbReference>
<reference evidence="1 2" key="1">
    <citation type="submission" date="2017-09" db="EMBL/GenBank/DDBJ databases">
        <title>Whole genomes of Flavobacteriaceae.</title>
        <authorList>
            <person name="Stine C."/>
            <person name="Li C."/>
            <person name="Tadesse D."/>
        </authorList>
    </citation>
    <scope>NUCLEOTIDE SEQUENCE [LARGE SCALE GENOMIC DNA]</scope>
    <source>
        <strain evidence="1 2">ATCC 35036</strain>
    </source>
</reference>
<gene>
    <name evidence="1" type="ORF">B0A77_13480</name>
</gene>
<evidence type="ECO:0000313" key="2">
    <source>
        <dbReference type="Proteomes" id="UP000220828"/>
    </source>
</evidence>
<organism evidence="1 2">
    <name type="scientific">Flavobacterium branchiophilum</name>
    <dbReference type="NCBI Taxonomy" id="55197"/>
    <lineage>
        <taxon>Bacteria</taxon>
        <taxon>Pseudomonadati</taxon>
        <taxon>Bacteroidota</taxon>
        <taxon>Flavobacteriia</taxon>
        <taxon>Flavobacteriales</taxon>
        <taxon>Flavobacteriaceae</taxon>
        <taxon>Flavobacterium</taxon>
    </lineage>
</organism>
<dbReference type="EMBL" id="PCMW01000091">
    <property type="protein sequence ID" value="PDS22443.1"/>
    <property type="molecule type" value="Genomic_DNA"/>
</dbReference>
<evidence type="ECO:0000313" key="1">
    <source>
        <dbReference type="EMBL" id="PDS22443.1"/>
    </source>
</evidence>
<protein>
    <submittedName>
        <fullName evidence="1">Uncharacterized protein</fullName>
    </submittedName>
</protein>
<sequence>MKINKKLLFIPIFLISVLTISYFAHSYYLKKEFKQKINFLIAKVKVSPALRCSFYDRKGNQLNINTYTFYEFQNIISNDSIAKNENSSKLKIYRKDKNGKYYVYLELKPD</sequence>
<proteinExistence type="predicted"/>
<name>A0A2H3KAL8_9FLAO</name>
<comment type="caution">
    <text evidence="1">The sequence shown here is derived from an EMBL/GenBank/DDBJ whole genome shotgun (WGS) entry which is preliminary data.</text>
</comment>
<dbReference type="RefSeq" id="WP_097554772.1">
    <property type="nucleotide sequence ID" value="NZ_PCMW01000091.1"/>
</dbReference>
<dbReference type="AlphaFoldDB" id="A0A2H3KAL8"/>
<accession>A0A2H3KAL8</accession>